<name>A0ABT3DER9_9BACI</name>
<dbReference type="Proteomes" id="UP001526147">
    <property type="component" value="Unassembled WGS sequence"/>
</dbReference>
<dbReference type="GO" id="GO:0047810">
    <property type="term" value="F:D-alanine-2-oxoglutarate aminotransferase activity"/>
    <property type="evidence" value="ECO:0007669"/>
    <property type="project" value="UniProtKB-EC"/>
</dbReference>
<keyword evidence="14" id="KW-1185">Reference proteome</keyword>
<evidence type="ECO:0000256" key="4">
    <source>
        <dbReference type="ARBA" id="ARBA00012874"/>
    </source>
</evidence>
<comment type="similarity">
    <text evidence="2 10">Belongs to the class-IV pyridoxal-phosphate-dependent aminotransferase family.</text>
</comment>
<accession>A0ABT3DER9</accession>
<dbReference type="InterPro" id="IPR043132">
    <property type="entry name" value="BCAT-like_C"/>
</dbReference>
<dbReference type="PANTHER" id="PTHR42743:SF10">
    <property type="entry name" value="D-ALANINE AMINOTRANSFERASE"/>
    <property type="match status" value="1"/>
</dbReference>
<dbReference type="NCBIfam" id="TIGR01121">
    <property type="entry name" value="D_amino_aminoT"/>
    <property type="match status" value="1"/>
</dbReference>
<evidence type="ECO:0000256" key="12">
    <source>
        <dbReference type="RuleBase" id="RU004520"/>
    </source>
</evidence>
<proteinExistence type="inferred from homology"/>
<dbReference type="Gene3D" id="3.30.470.10">
    <property type="match status" value="1"/>
</dbReference>
<dbReference type="InterPro" id="IPR050571">
    <property type="entry name" value="Class-IV_PLP-Dep_Aminotrnsfr"/>
</dbReference>
<evidence type="ECO:0000256" key="3">
    <source>
        <dbReference type="ARBA" id="ARBA00011738"/>
    </source>
</evidence>
<comment type="catalytic activity">
    <reaction evidence="9 12">
        <text>D-alanine + 2-oxoglutarate = D-glutamate + pyruvate</text>
        <dbReference type="Rhea" id="RHEA:15869"/>
        <dbReference type="ChEBI" id="CHEBI:15361"/>
        <dbReference type="ChEBI" id="CHEBI:16810"/>
        <dbReference type="ChEBI" id="CHEBI:29986"/>
        <dbReference type="ChEBI" id="CHEBI:57416"/>
        <dbReference type="EC" id="2.6.1.21"/>
    </reaction>
</comment>
<dbReference type="PANTHER" id="PTHR42743">
    <property type="entry name" value="AMINO-ACID AMINOTRANSFERASE"/>
    <property type="match status" value="1"/>
</dbReference>
<dbReference type="RefSeq" id="WP_264142318.1">
    <property type="nucleotide sequence ID" value="NZ_JAOYEY010000032.1"/>
</dbReference>
<comment type="cofactor">
    <cofactor evidence="1 11">
        <name>pyridoxal 5'-phosphate</name>
        <dbReference type="ChEBI" id="CHEBI:597326"/>
    </cofactor>
</comment>
<organism evidence="13 14">
    <name type="scientific">Metabacillus halosaccharovorans</name>
    <dbReference type="NCBI Taxonomy" id="930124"/>
    <lineage>
        <taxon>Bacteria</taxon>
        <taxon>Bacillati</taxon>
        <taxon>Bacillota</taxon>
        <taxon>Bacilli</taxon>
        <taxon>Bacillales</taxon>
        <taxon>Bacillaceae</taxon>
        <taxon>Metabacillus</taxon>
    </lineage>
</organism>
<evidence type="ECO:0000256" key="10">
    <source>
        <dbReference type="RuleBase" id="RU004106"/>
    </source>
</evidence>
<evidence type="ECO:0000256" key="1">
    <source>
        <dbReference type="ARBA" id="ARBA00001933"/>
    </source>
</evidence>
<dbReference type="EMBL" id="JAOYEY010000032">
    <property type="protein sequence ID" value="MCV9885553.1"/>
    <property type="molecule type" value="Genomic_DNA"/>
</dbReference>
<dbReference type="InterPro" id="IPR018300">
    <property type="entry name" value="Aminotrans_IV_CS"/>
</dbReference>
<dbReference type="EC" id="2.6.1.21" evidence="4 12"/>
<keyword evidence="7 13" id="KW-0808">Transferase</keyword>
<dbReference type="InterPro" id="IPR001544">
    <property type="entry name" value="Aminotrans_IV"/>
</dbReference>
<sequence length="281" mass="32149">MKKFLVNDQFMDENEVKLSIYDRGYQFGDGVYEVIRFYNKKYFKLKEHLIRYIESARKIDIDSALDLEQLESMFEELLERNSIDNGYVYTQLTRGTAPRSHIYNKEELKPQLIAYVEEAKRPLELMEKGASAILHEDERWTKCDIKSLNLLGSVLAKTKANKDGAFEAILHRGDIVTEGSVSNVFVYKHNKLYTSPANNLILNGITRLTILEIAKELGIEVEETTISVDFLLSSDEVFTSATVSEITPIIEIKGKSPIGHGKPGEMTKLIQTKYEEKIKQL</sequence>
<evidence type="ECO:0000313" key="14">
    <source>
        <dbReference type="Proteomes" id="UP001526147"/>
    </source>
</evidence>
<dbReference type="SUPFAM" id="SSF56752">
    <property type="entry name" value="D-aminoacid aminotransferase-like PLP-dependent enzymes"/>
    <property type="match status" value="1"/>
</dbReference>
<keyword evidence="6 13" id="KW-0032">Aminotransferase</keyword>
<dbReference type="CDD" id="cd01558">
    <property type="entry name" value="D-AAT_like"/>
    <property type="match status" value="1"/>
</dbReference>
<evidence type="ECO:0000256" key="8">
    <source>
        <dbReference type="ARBA" id="ARBA00022898"/>
    </source>
</evidence>
<reference evidence="13 14" key="1">
    <citation type="submission" date="2022-10" db="EMBL/GenBank/DDBJ databases">
        <title>Draft genome assembly of moderately radiation resistant bacterium Metabacillus halosaccharovorans.</title>
        <authorList>
            <person name="Pal S."/>
            <person name="Gopinathan A."/>
        </authorList>
    </citation>
    <scope>NUCLEOTIDE SEQUENCE [LARGE SCALE GENOMIC DNA]</scope>
    <source>
        <strain evidence="13 14">VITHBRA001</strain>
    </source>
</reference>
<dbReference type="InterPro" id="IPR005784">
    <property type="entry name" value="D_amino_transT"/>
</dbReference>
<evidence type="ECO:0000256" key="9">
    <source>
        <dbReference type="ARBA" id="ARBA00047911"/>
    </source>
</evidence>
<evidence type="ECO:0000256" key="2">
    <source>
        <dbReference type="ARBA" id="ARBA00009320"/>
    </source>
</evidence>
<comment type="subunit">
    <text evidence="3">Homodimer.</text>
</comment>
<dbReference type="InterPro" id="IPR043131">
    <property type="entry name" value="BCAT-like_N"/>
</dbReference>
<protein>
    <recommendedName>
        <fullName evidence="5 12">D-alanine aminotransferase</fullName>
        <ecNumber evidence="4 12">2.6.1.21</ecNumber>
    </recommendedName>
</protein>
<evidence type="ECO:0000256" key="6">
    <source>
        <dbReference type="ARBA" id="ARBA00022576"/>
    </source>
</evidence>
<gene>
    <name evidence="13" type="primary">dat</name>
    <name evidence="13" type="ORF">OIH86_07795</name>
</gene>
<comment type="function">
    <text evidence="12">Acts on the D-isomers of alanine, leucine, aspartate, glutamate, aminobutyrate, norvaline and asparagine. The enzyme transfers an amino group from a substrate D-amino acid to the pyridoxal phosphate cofactor to form pyridoxamine and an alpha-keto acid in the first half-reaction.</text>
</comment>
<dbReference type="Gene3D" id="3.20.10.10">
    <property type="entry name" value="D-amino Acid Aminotransferase, subunit A, domain 2"/>
    <property type="match status" value="1"/>
</dbReference>
<keyword evidence="8 11" id="KW-0663">Pyridoxal phosphate</keyword>
<dbReference type="InterPro" id="IPR036038">
    <property type="entry name" value="Aminotransferase-like"/>
</dbReference>
<dbReference type="Pfam" id="PF01063">
    <property type="entry name" value="Aminotran_4"/>
    <property type="match status" value="1"/>
</dbReference>
<comment type="caution">
    <text evidence="13">The sequence shown here is derived from an EMBL/GenBank/DDBJ whole genome shotgun (WGS) entry which is preliminary data.</text>
</comment>
<evidence type="ECO:0000313" key="13">
    <source>
        <dbReference type="EMBL" id="MCV9885553.1"/>
    </source>
</evidence>
<evidence type="ECO:0000256" key="7">
    <source>
        <dbReference type="ARBA" id="ARBA00022679"/>
    </source>
</evidence>
<evidence type="ECO:0000256" key="11">
    <source>
        <dbReference type="RuleBase" id="RU004516"/>
    </source>
</evidence>
<evidence type="ECO:0000256" key="5">
    <source>
        <dbReference type="ARBA" id="ARBA00021779"/>
    </source>
</evidence>
<dbReference type="PROSITE" id="PS00770">
    <property type="entry name" value="AA_TRANSFER_CLASS_4"/>
    <property type="match status" value="1"/>
</dbReference>